<dbReference type="Gramene" id="C.cajan_34169.t">
    <property type="protein sequence ID" value="C.cajan_34169.t.cds1"/>
    <property type="gene ID" value="C.cajan_34169"/>
</dbReference>
<sequence>MQEIKVRYMGNDVLIIGMDEEMIKEKTQEKDSFLSLLHSVQRWSPEINAGNRMVWVRCYGVLVQTWGHEAFYKVVNICGTLIKLDDTATFHRLDYMHACFSKPQTPKSSGLIT</sequence>
<protein>
    <submittedName>
        <fullName evidence="1">Uncharacterized protein</fullName>
    </submittedName>
</protein>
<dbReference type="Proteomes" id="UP000075243">
    <property type="component" value="Unassembled WGS sequence"/>
</dbReference>
<accession>A0A151RKA3</accession>
<dbReference type="AlphaFoldDB" id="A0A151RKA3"/>
<keyword evidence="2" id="KW-1185">Reference proteome</keyword>
<dbReference type="OMA" id="HAWDLES"/>
<reference evidence="1" key="1">
    <citation type="journal article" date="2012" name="Nat. Biotechnol.">
        <title>Draft genome sequence of pigeonpea (Cajanus cajan), an orphan legume crop of resource-poor farmers.</title>
        <authorList>
            <person name="Varshney R.K."/>
            <person name="Chen W."/>
            <person name="Li Y."/>
            <person name="Bharti A.K."/>
            <person name="Saxena R.K."/>
            <person name="Schlueter J.A."/>
            <person name="Donoghue M.T."/>
            <person name="Azam S."/>
            <person name="Fan G."/>
            <person name="Whaley A.M."/>
            <person name="Farmer A.D."/>
            <person name="Sheridan J."/>
            <person name="Iwata A."/>
            <person name="Tuteja R."/>
            <person name="Penmetsa R.V."/>
            <person name="Wu W."/>
            <person name="Upadhyaya H.D."/>
            <person name="Yang S.P."/>
            <person name="Shah T."/>
            <person name="Saxena K.B."/>
            <person name="Michael T."/>
            <person name="McCombie W.R."/>
            <person name="Yang B."/>
            <person name="Zhang G."/>
            <person name="Yang H."/>
            <person name="Wang J."/>
            <person name="Spillane C."/>
            <person name="Cook D.R."/>
            <person name="May G.D."/>
            <person name="Xu X."/>
            <person name="Jackson S.A."/>
        </authorList>
    </citation>
    <scope>NUCLEOTIDE SEQUENCE [LARGE SCALE GENOMIC DNA]</scope>
</reference>
<dbReference type="EMBL" id="KQ483690">
    <property type="protein sequence ID" value="KYP42981.1"/>
    <property type="molecule type" value="Genomic_DNA"/>
</dbReference>
<evidence type="ECO:0000313" key="2">
    <source>
        <dbReference type="Proteomes" id="UP000075243"/>
    </source>
</evidence>
<evidence type="ECO:0000313" key="1">
    <source>
        <dbReference type="EMBL" id="KYP42981.1"/>
    </source>
</evidence>
<gene>
    <name evidence="1" type="ORF">KK1_035602</name>
</gene>
<organism evidence="1 2">
    <name type="scientific">Cajanus cajan</name>
    <name type="common">Pigeon pea</name>
    <name type="synonym">Cajanus indicus</name>
    <dbReference type="NCBI Taxonomy" id="3821"/>
    <lineage>
        <taxon>Eukaryota</taxon>
        <taxon>Viridiplantae</taxon>
        <taxon>Streptophyta</taxon>
        <taxon>Embryophyta</taxon>
        <taxon>Tracheophyta</taxon>
        <taxon>Spermatophyta</taxon>
        <taxon>Magnoliopsida</taxon>
        <taxon>eudicotyledons</taxon>
        <taxon>Gunneridae</taxon>
        <taxon>Pentapetalae</taxon>
        <taxon>rosids</taxon>
        <taxon>fabids</taxon>
        <taxon>Fabales</taxon>
        <taxon>Fabaceae</taxon>
        <taxon>Papilionoideae</taxon>
        <taxon>50 kb inversion clade</taxon>
        <taxon>NPAAA clade</taxon>
        <taxon>indigoferoid/millettioid clade</taxon>
        <taxon>Phaseoleae</taxon>
        <taxon>Cajanus</taxon>
    </lineage>
</organism>
<proteinExistence type="predicted"/>
<name>A0A151RKA3_CAJCA</name>